<proteinExistence type="predicted"/>
<dbReference type="PROSITE" id="PS51721">
    <property type="entry name" value="G_CP"/>
    <property type="match status" value="1"/>
</dbReference>
<dbReference type="InterPro" id="IPR048422">
    <property type="entry name" value="NOA1/YqeH-like_C"/>
</dbReference>
<organism evidence="3 4">
    <name type="scientific">Quillaja saponaria</name>
    <name type="common">Soap bark tree</name>
    <dbReference type="NCBI Taxonomy" id="32244"/>
    <lineage>
        <taxon>Eukaryota</taxon>
        <taxon>Viridiplantae</taxon>
        <taxon>Streptophyta</taxon>
        <taxon>Embryophyta</taxon>
        <taxon>Tracheophyta</taxon>
        <taxon>Spermatophyta</taxon>
        <taxon>Magnoliopsida</taxon>
        <taxon>eudicotyledons</taxon>
        <taxon>Gunneridae</taxon>
        <taxon>Pentapetalae</taxon>
        <taxon>rosids</taxon>
        <taxon>fabids</taxon>
        <taxon>Fabales</taxon>
        <taxon>Quillajaceae</taxon>
        <taxon>Quillaja</taxon>
    </lineage>
</organism>
<dbReference type="InterPro" id="IPR027417">
    <property type="entry name" value="P-loop_NTPase"/>
</dbReference>
<reference evidence="3" key="1">
    <citation type="journal article" date="2023" name="Science">
        <title>Elucidation of the pathway for biosynthesis of saponin adjuvants from the soapbark tree.</title>
        <authorList>
            <person name="Reed J."/>
            <person name="Orme A."/>
            <person name="El-Demerdash A."/>
            <person name="Owen C."/>
            <person name="Martin L.B.B."/>
            <person name="Misra R.C."/>
            <person name="Kikuchi S."/>
            <person name="Rejzek M."/>
            <person name="Martin A.C."/>
            <person name="Harkess A."/>
            <person name="Leebens-Mack J."/>
            <person name="Louveau T."/>
            <person name="Stephenson M.J."/>
            <person name="Osbourn A."/>
        </authorList>
    </citation>
    <scope>NUCLEOTIDE SEQUENCE</scope>
    <source>
        <strain evidence="3">S10</strain>
    </source>
</reference>
<name>A0AAD7L279_QUISA</name>
<feature type="region of interest" description="Disordered" evidence="1">
    <location>
        <begin position="376"/>
        <end position="398"/>
    </location>
</feature>
<dbReference type="KEGG" id="qsa:O6P43_029844"/>
<dbReference type="Proteomes" id="UP001163823">
    <property type="component" value="Chromosome 12"/>
</dbReference>
<dbReference type="InterPro" id="IPR044229">
    <property type="entry name" value="NOA1"/>
</dbReference>
<evidence type="ECO:0000259" key="2">
    <source>
        <dbReference type="PROSITE" id="PS51721"/>
    </source>
</evidence>
<dbReference type="EMBL" id="JARAOO010000012">
    <property type="protein sequence ID" value="KAJ7949516.1"/>
    <property type="molecule type" value="Genomic_DNA"/>
</dbReference>
<dbReference type="CDD" id="cd01855">
    <property type="entry name" value="YqeH"/>
    <property type="match status" value="1"/>
</dbReference>
<dbReference type="SUPFAM" id="SSF52540">
    <property type="entry name" value="P-loop containing nucleoside triphosphate hydrolases"/>
    <property type="match status" value="1"/>
</dbReference>
<protein>
    <submittedName>
        <fullName evidence="3">NO-associated protein 1, chloroplastic/mitochondrial</fullName>
    </submittedName>
</protein>
<comment type="caution">
    <text evidence="3">The sequence shown here is derived from an EMBL/GenBank/DDBJ whole genome shotgun (WGS) entry which is preliminary data.</text>
</comment>
<feature type="domain" description="CP-type G" evidence="2">
    <location>
        <begin position="182"/>
        <end position="358"/>
    </location>
</feature>
<dbReference type="PANTHER" id="PTHR47569:SF2">
    <property type="entry name" value="NO-ASSOCIATED PROTEIN 1, CHLOROPLASTIC_MITOCHONDRIAL"/>
    <property type="match status" value="1"/>
</dbReference>
<dbReference type="InterPro" id="IPR006073">
    <property type="entry name" value="GTP-bd"/>
</dbReference>
<dbReference type="PANTHER" id="PTHR47569">
    <property type="entry name" value="NO-ASSOCIATED PROTEIN 1, CHLOROPLASTIC/MITOCHONDRIAL"/>
    <property type="match status" value="1"/>
</dbReference>
<evidence type="ECO:0000313" key="3">
    <source>
        <dbReference type="EMBL" id="KAJ7949516.1"/>
    </source>
</evidence>
<dbReference type="Pfam" id="PF21516">
    <property type="entry name" value="YqeH-like_C"/>
    <property type="match status" value="1"/>
</dbReference>
<dbReference type="Gene3D" id="3.40.50.300">
    <property type="entry name" value="P-loop containing nucleotide triphosphate hydrolases"/>
    <property type="match status" value="1"/>
</dbReference>
<sequence length="570" mass="62739">MALKTLSTFFSPLSVPNHLTSFNPKFLQLCSKPTLVLCEFSRSQAYQKAPFSDVSDSELVQPEGTGAAAPTPGDRFLQRHQSVEAAKLVLKESKHQKKKNKKDKSLKVSSAIASCYGCGAPLQTSDIEAPGYVDLETFQLKKKHHQLKTVLCRRCQLLSHGHMITAVGGNGGYSGGKQFVTAEQLREKLSHLRHEKALIVKLVDISDFNGSFLARVRDLAGANPIILVVTKVDLLPKGTDLNCVGDWVVEATVKKKLNVLSVHLTSSKSLVGITGVASEIQKEKKGRDVYILGSANVGKSAFINALLKTMAEKDPVAAAAQKYKPIQSAVPGTTLGPIQINAFLGGGKVYDTPGVHLHHRQTAVVHSEDLPALAPQSRLRGQSFPKSQVATGDRTSDNSEFNSLSGFSIFWAGLVRIDVLKVLPETRITFYGPKSLQIHMVRTDEADEFYQNELGVLLTPPSQTAKADNWKGLETERRLQIKFEDVERPACDIAISGLGWFTVEPVSRALNVSESEVQETTGELHLAVHVPRQVEIFVRPPLPVGKSGVEWYQYRELTEKEEEVRPKWYF</sequence>
<keyword evidence="4" id="KW-1185">Reference proteome</keyword>
<evidence type="ECO:0000256" key="1">
    <source>
        <dbReference type="SAM" id="MobiDB-lite"/>
    </source>
</evidence>
<dbReference type="Pfam" id="PF01926">
    <property type="entry name" value="MMR_HSR1"/>
    <property type="match status" value="1"/>
</dbReference>
<dbReference type="InterPro" id="IPR030378">
    <property type="entry name" value="G_CP_dom"/>
</dbReference>
<gene>
    <name evidence="3" type="ORF">O6P43_029844</name>
</gene>
<accession>A0AAD7L279</accession>
<dbReference type="GO" id="GO:0003924">
    <property type="term" value="F:GTPase activity"/>
    <property type="evidence" value="ECO:0007669"/>
    <property type="project" value="InterPro"/>
</dbReference>
<dbReference type="GO" id="GO:0005525">
    <property type="term" value="F:GTP binding"/>
    <property type="evidence" value="ECO:0007669"/>
    <property type="project" value="InterPro"/>
</dbReference>
<evidence type="ECO:0000313" key="4">
    <source>
        <dbReference type="Proteomes" id="UP001163823"/>
    </source>
</evidence>
<dbReference type="AlphaFoldDB" id="A0AAD7L279"/>